<dbReference type="Proteomes" id="UP001152308">
    <property type="component" value="Unassembled WGS sequence"/>
</dbReference>
<dbReference type="EMBL" id="JAKJLQ010000027">
    <property type="protein sequence ID" value="MDF6103651.1"/>
    <property type="molecule type" value="Genomic_DNA"/>
</dbReference>
<gene>
    <name evidence="1" type="ORF">L2299_21640</name>
</gene>
<reference evidence="1" key="2">
    <citation type="submission" date="2022-01" db="EMBL/GenBank/DDBJ databases">
        <authorList>
            <person name="Sanchez-Suarez J."/>
            <person name="Villamil L."/>
            <person name="Diaz L.E."/>
        </authorList>
    </citation>
    <scope>NUCLEOTIDE SEQUENCE</scope>
    <source>
        <strain evidence="1">EUFUS-Z928</strain>
    </source>
</reference>
<keyword evidence="2" id="KW-1185">Reference proteome</keyword>
<evidence type="ECO:0000313" key="1">
    <source>
        <dbReference type="EMBL" id="MDF6103651.1"/>
    </source>
</evidence>
<name>A0ABT6BZX7_9ACTN</name>
<dbReference type="RefSeq" id="WP_277244620.1">
    <property type="nucleotide sequence ID" value="NZ_JAKJLQ010000027.1"/>
</dbReference>
<proteinExistence type="predicted"/>
<protein>
    <submittedName>
        <fullName evidence="1">Uncharacterized protein</fullName>
    </submittedName>
</protein>
<evidence type="ECO:0000313" key="2">
    <source>
        <dbReference type="Proteomes" id="UP001152308"/>
    </source>
</evidence>
<sequence length="316" mass="34047">MSPVVAWPTYKGLWSSSLDDAVTESGASVEADVGNYRLHLEQSSWQTVTVTMNISSDEPTPAGLGVLQAYALLTCRGTSSRVPFRLSPVEGNGQRHSGTVTLSRDLLKDSATLAAEVTAQVGGRTRVVGRAVPWTIVLREFDPPQTLGEPPITQVWIDFGSGEAPTVARKNPRAYAALDTAPDKPVLYLNSGIQGLQMVLTAENAKLERRRLRDILGAQIARYTVSTLFRFAAAQVVADGDDEPIGPSDPLLRNVCEKVAAAIPHFTSVDELYSALVRSTSRIDYSNLWADIDAAIDELTEASSSVSIATSEVQYV</sequence>
<comment type="caution">
    <text evidence="1">The sequence shown here is derived from an EMBL/GenBank/DDBJ whole genome shotgun (WGS) entry which is preliminary data.</text>
</comment>
<organism evidence="1 2">
    <name type="scientific">Gordonia hongkongensis</name>
    <dbReference type="NCBI Taxonomy" id="1701090"/>
    <lineage>
        <taxon>Bacteria</taxon>
        <taxon>Bacillati</taxon>
        <taxon>Actinomycetota</taxon>
        <taxon>Actinomycetes</taxon>
        <taxon>Mycobacteriales</taxon>
        <taxon>Gordoniaceae</taxon>
        <taxon>Gordonia</taxon>
    </lineage>
</organism>
<reference evidence="1" key="1">
    <citation type="journal article" date="2022" name="Data Brief">
        <title>Draft genome sequence data of Gordonia hongkongensis strain EUFUS-Z928 isolated from the octocoral Eunicea fusca.</title>
        <authorList>
            <person name="Sanchez-Suarez J."/>
            <person name="Diaz L."/>
            <person name="Melo-Bolivar J."/>
            <person name="Villamil L."/>
        </authorList>
    </citation>
    <scope>NUCLEOTIDE SEQUENCE</scope>
    <source>
        <strain evidence="1">EUFUS-Z928</strain>
    </source>
</reference>
<accession>A0ABT6BZX7</accession>